<sequence>MVFFGDVAITVVPLVYGDMDPLWILPEFLMRPFLSRKFLWPMLKL</sequence>
<dbReference type="EMBL" id="CP036525">
    <property type="protein sequence ID" value="QDT02049.1"/>
    <property type="molecule type" value="Genomic_DNA"/>
</dbReference>
<protein>
    <submittedName>
        <fullName evidence="1">Uncharacterized protein</fullName>
    </submittedName>
</protein>
<keyword evidence="2" id="KW-1185">Reference proteome</keyword>
<reference evidence="1 2" key="1">
    <citation type="submission" date="2019-02" db="EMBL/GenBank/DDBJ databases">
        <title>Deep-cultivation of Planctomycetes and their phenomic and genomic characterization uncovers novel biology.</title>
        <authorList>
            <person name="Wiegand S."/>
            <person name="Jogler M."/>
            <person name="Boedeker C."/>
            <person name="Pinto D."/>
            <person name="Vollmers J."/>
            <person name="Rivas-Marin E."/>
            <person name="Kohn T."/>
            <person name="Peeters S.H."/>
            <person name="Heuer A."/>
            <person name="Rast P."/>
            <person name="Oberbeckmann S."/>
            <person name="Bunk B."/>
            <person name="Jeske O."/>
            <person name="Meyerdierks A."/>
            <person name="Storesund J.E."/>
            <person name="Kallscheuer N."/>
            <person name="Luecker S."/>
            <person name="Lage O.M."/>
            <person name="Pohl T."/>
            <person name="Merkel B.J."/>
            <person name="Hornburger P."/>
            <person name="Mueller R.-W."/>
            <person name="Bruemmer F."/>
            <person name="Labrenz M."/>
            <person name="Spormann A.M."/>
            <person name="Op den Camp H."/>
            <person name="Overmann J."/>
            <person name="Amann R."/>
            <person name="Jetten M.S.M."/>
            <person name="Mascher T."/>
            <person name="Medema M.H."/>
            <person name="Devos D.P."/>
            <person name="Kaster A.-K."/>
            <person name="Ovreas L."/>
            <person name="Rohde M."/>
            <person name="Galperin M.Y."/>
            <person name="Jogler C."/>
        </authorList>
    </citation>
    <scope>NUCLEOTIDE SEQUENCE [LARGE SCALE GENOMIC DNA]</scope>
    <source>
        <strain evidence="1 2">K22_7</strain>
    </source>
</reference>
<dbReference type="AlphaFoldDB" id="A0A517N4J0"/>
<dbReference type="Proteomes" id="UP000318538">
    <property type="component" value="Chromosome"/>
</dbReference>
<proteinExistence type="predicted"/>
<organism evidence="1 2">
    <name type="scientific">Rubripirellula lacrimiformis</name>
    <dbReference type="NCBI Taxonomy" id="1930273"/>
    <lineage>
        <taxon>Bacteria</taxon>
        <taxon>Pseudomonadati</taxon>
        <taxon>Planctomycetota</taxon>
        <taxon>Planctomycetia</taxon>
        <taxon>Pirellulales</taxon>
        <taxon>Pirellulaceae</taxon>
        <taxon>Rubripirellula</taxon>
    </lineage>
</organism>
<name>A0A517N4J0_9BACT</name>
<evidence type="ECO:0000313" key="2">
    <source>
        <dbReference type="Proteomes" id="UP000318538"/>
    </source>
</evidence>
<evidence type="ECO:0000313" key="1">
    <source>
        <dbReference type="EMBL" id="QDT02049.1"/>
    </source>
</evidence>
<dbReference type="KEGG" id="rlc:K227x_04200"/>
<accession>A0A517N4J0</accession>
<gene>
    <name evidence="1" type="ORF">K227x_04200</name>
</gene>